<dbReference type="InterPro" id="IPR036028">
    <property type="entry name" value="SH3-like_dom_sf"/>
</dbReference>
<feature type="compositionally biased region" description="Pro residues" evidence="5">
    <location>
        <begin position="149"/>
        <end position="163"/>
    </location>
</feature>
<accession>A0AAD5S179</accession>
<keyword evidence="3" id="KW-0963">Cytoplasm</keyword>
<evidence type="ECO:0000256" key="3">
    <source>
        <dbReference type="ARBA" id="ARBA00022490"/>
    </source>
</evidence>
<feature type="compositionally biased region" description="Low complexity" evidence="5">
    <location>
        <begin position="107"/>
        <end position="121"/>
    </location>
</feature>
<dbReference type="PANTHER" id="PTHR47174:SF3">
    <property type="entry name" value="BRIDGING INTEGRATOR 3"/>
    <property type="match status" value="1"/>
</dbReference>
<feature type="region of interest" description="Disordered" evidence="5">
    <location>
        <begin position="69"/>
        <end position="167"/>
    </location>
</feature>
<dbReference type="GO" id="GO:0008289">
    <property type="term" value="F:lipid binding"/>
    <property type="evidence" value="ECO:0007669"/>
    <property type="project" value="TreeGrafter"/>
</dbReference>
<dbReference type="AlphaFoldDB" id="A0AAD5S179"/>
<comment type="caution">
    <text evidence="7">The sequence shown here is derived from an EMBL/GenBank/DDBJ whole genome shotgun (WGS) entry which is preliminary data.</text>
</comment>
<dbReference type="GO" id="GO:0015629">
    <property type="term" value="C:actin cytoskeleton"/>
    <property type="evidence" value="ECO:0007669"/>
    <property type="project" value="TreeGrafter"/>
</dbReference>
<reference evidence="7" key="1">
    <citation type="submission" date="2020-05" db="EMBL/GenBank/DDBJ databases">
        <title>Phylogenomic resolution of chytrid fungi.</title>
        <authorList>
            <person name="Stajich J.E."/>
            <person name="Amses K."/>
            <person name="Simmons R."/>
            <person name="Seto K."/>
            <person name="Myers J."/>
            <person name="Bonds A."/>
            <person name="Quandt C.A."/>
            <person name="Barry K."/>
            <person name="Liu P."/>
            <person name="Grigoriev I."/>
            <person name="Longcore J.E."/>
            <person name="James T.Y."/>
        </authorList>
    </citation>
    <scope>NUCLEOTIDE SEQUENCE</scope>
    <source>
        <strain evidence="7">JEL0318</strain>
    </source>
</reference>
<dbReference type="GO" id="GO:0051666">
    <property type="term" value="P:actin cortical patch localization"/>
    <property type="evidence" value="ECO:0007669"/>
    <property type="project" value="InterPro"/>
</dbReference>
<dbReference type="SMART" id="SM00326">
    <property type="entry name" value="SH3"/>
    <property type="match status" value="1"/>
</dbReference>
<gene>
    <name evidence="7" type="primary">NCF2_2</name>
    <name evidence="7" type="ORF">HK097_004514</name>
</gene>
<organism evidence="7 8">
    <name type="scientific">Rhizophlyctis rosea</name>
    <dbReference type="NCBI Taxonomy" id="64517"/>
    <lineage>
        <taxon>Eukaryota</taxon>
        <taxon>Fungi</taxon>
        <taxon>Fungi incertae sedis</taxon>
        <taxon>Chytridiomycota</taxon>
        <taxon>Chytridiomycota incertae sedis</taxon>
        <taxon>Chytridiomycetes</taxon>
        <taxon>Rhizophlyctidales</taxon>
        <taxon>Rhizophlyctidaceae</taxon>
        <taxon>Rhizophlyctis</taxon>
    </lineage>
</organism>
<dbReference type="PRINTS" id="PR00452">
    <property type="entry name" value="SH3DOMAIN"/>
</dbReference>
<feature type="compositionally biased region" description="Pro residues" evidence="5">
    <location>
        <begin position="122"/>
        <end position="142"/>
    </location>
</feature>
<evidence type="ECO:0000259" key="6">
    <source>
        <dbReference type="PROSITE" id="PS50002"/>
    </source>
</evidence>
<keyword evidence="2 4" id="KW-0728">SH3 domain</keyword>
<dbReference type="FunFam" id="2.30.30.40:FF:000072">
    <property type="entry name" value="Unconventional Myosin IB"/>
    <property type="match status" value="1"/>
</dbReference>
<sequence>MLSRFTTKKKNKKDDFDSDPAVEAYKEHILANLSVNISTLLKYDWISSHNYNMLVETLAQHNMTIDSNTFPQSGGAPHRNSMLAISNQPYHSPTSPAAYLPPPPTPARAELAPPSYSSSAAPPLPARGPDPAFSAPPPPKIQPPVVAAPAPPPTATKPKPTPRAKPAGKPYVIAISDFDAVEQEDLPFRTGDLITILETVDENWYKGELRGKVGIFPKSYVQDR</sequence>
<dbReference type="GO" id="GO:0097320">
    <property type="term" value="P:plasma membrane tubulation"/>
    <property type="evidence" value="ECO:0007669"/>
    <property type="project" value="TreeGrafter"/>
</dbReference>
<evidence type="ECO:0000313" key="7">
    <source>
        <dbReference type="EMBL" id="KAJ3034433.1"/>
    </source>
</evidence>
<dbReference type="InterPro" id="IPR046982">
    <property type="entry name" value="BIN3/RVS161-like"/>
</dbReference>
<dbReference type="EMBL" id="JADGJD010002161">
    <property type="protein sequence ID" value="KAJ3034433.1"/>
    <property type="molecule type" value="Genomic_DNA"/>
</dbReference>
<dbReference type="PANTHER" id="PTHR47174">
    <property type="entry name" value="BRIDGING INTEGRATOR 3"/>
    <property type="match status" value="1"/>
</dbReference>
<comment type="subcellular location">
    <subcellularLocation>
        <location evidence="1">Cytoplasm</location>
    </subcellularLocation>
</comment>
<protein>
    <submittedName>
        <fullName evidence="7">Neutrophil cytosol factor 2</fullName>
    </submittedName>
</protein>
<dbReference type="SUPFAM" id="SSF50044">
    <property type="entry name" value="SH3-domain"/>
    <property type="match status" value="1"/>
</dbReference>
<dbReference type="Pfam" id="PF00018">
    <property type="entry name" value="SH3_1"/>
    <property type="match status" value="1"/>
</dbReference>
<evidence type="ECO:0000313" key="8">
    <source>
        <dbReference type="Proteomes" id="UP001212841"/>
    </source>
</evidence>
<feature type="domain" description="SH3" evidence="6">
    <location>
        <begin position="167"/>
        <end position="224"/>
    </location>
</feature>
<evidence type="ECO:0000256" key="5">
    <source>
        <dbReference type="SAM" id="MobiDB-lite"/>
    </source>
</evidence>
<dbReference type="PROSITE" id="PS50002">
    <property type="entry name" value="SH3"/>
    <property type="match status" value="1"/>
</dbReference>
<keyword evidence="8" id="KW-1185">Reference proteome</keyword>
<dbReference type="InterPro" id="IPR001452">
    <property type="entry name" value="SH3_domain"/>
</dbReference>
<dbReference type="Proteomes" id="UP001212841">
    <property type="component" value="Unassembled WGS sequence"/>
</dbReference>
<proteinExistence type="predicted"/>
<evidence type="ECO:0000256" key="2">
    <source>
        <dbReference type="ARBA" id="ARBA00022443"/>
    </source>
</evidence>
<dbReference type="GO" id="GO:0005737">
    <property type="term" value="C:cytoplasm"/>
    <property type="evidence" value="ECO:0007669"/>
    <property type="project" value="UniProtKB-SubCell"/>
</dbReference>
<evidence type="ECO:0000256" key="1">
    <source>
        <dbReference type="ARBA" id="ARBA00004496"/>
    </source>
</evidence>
<dbReference type="Gene3D" id="2.30.30.40">
    <property type="entry name" value="SH3 Domains"/>
    <property type="match status" value="1"/>
</dbReference>
<dbReference type="GO" id="GO:0006897">
    <property type="term" value="P:endocytosis"/>
    <property type="evidence" value="ECO:0007669"/>
    <property type="project" value="InterPro"/>
</dbReference>
<evidence type="ECO:0000256" key="4">
    <source>
        <dbReference type="PROSITE-ProRule" id="PRU00192"/>
    </source>
</evidence>
<name>A0AAD5S179_9FUNG</name>